<dbReference type="HOGENOM" id="CLU_2427267_0_0_1"/>
<evidence type="ECO:0000313" key="4">
    <source>
        <dbReference type="Proteomes" id="UP000030671"/>
    </source>
</evidence>
<dbReference type="RefSeq" id="XP_009549753.1">
    <property type="nucleotide sequence ID" value="XM_009551458.1"/>
</dbReference>
<accession>W4JVY2</accession>
<evidence type="ECO:0000256" key="1">
    <source>
        <dbReference type="SAM" id="MobiDB-lite"/>
    </source>
</evidence>
<dbReference type="Proteomes" id="UP000030671">
    <property type="component" value="Unassembled WGS sequence"/>
</dbReference>
<organism evidence="3 4">
    <name type="scientific">Heterobasidion irregulare (strain TC 32-1)</name>
    <dbReference type="NCBI Taxonomy" id="747525"/>
    <lineage>
        <taxon>Eukaryota</taxon>
        <taxon>Fungi</taxon>
        <taxon>Dikarya</taxon>
        <taxon>Basidiomycota</taxon>
        <taxon>Agaricomycotina</taxon>
        <taxon>Agaricomycetes</taxon>
        <taxon>Russulales</taxon>
        <taxon>Bondarzewiaceae</taxon>
        <taxon>Heterobasidion</taxon>
        <taxon>Heterobasidion annosum species complex</taxon>
    </lineage>
</organism>
<feature type="region of interest" description="Disordered" evidence="1">
    <location>
        <begin position="19"/>
        <end position="49"/>
    </location>
</feature>
<protein>
    <recommendedName>
        <fullName evidence="5">Secreted protein</fullName>
    </recommendedName>
</protein>
<feature type="compositionally biased region" description="Low complexity" evidence="1">
    <location>
        <begin position="19"/>
        <end position="28"/>
    </location>
</feature>
<sequence length="91" mass="9736">MITNVHIVLALCSGVFNTSSTSPSLLSPDQFEPASPEDTQRTHVARSSTSSQEMSVVIFGFHLAHEGRLPTCSGNPSSPPVFLFTVRFGSV</sequence>
<dbReference type="InParanoid" id="W4JVY2"/>
<keyword evidence="2" id="KW-0732">Signal</keyword>
<feature type="signal peptide" evidence="2">
    <location>
        <begin position="1"/>
        <end position="20"/>
    </location>
</feature>
<dbReference type="EMBL" id="KI925462">
    <property type="protein sequence ID" value="ETW77718.1"/>
    <property type="molecule type" value="Genomic_DNA"/>
</dbReference>
<dbReference type="GeneID" id="20672919"/>
<gene>
    <name evidence="3" type="ORF">HETIRDRAFT_411092</name>
</gene>
<keyword evidence="4" id="KW-1185">Reference proteome</keyword>
<evidence type="ECO:0000256" key="2">
    <source>
        <dbReference type="SAM" id="SignalP"/>
    </source>
</evidence>
<dbReference type="AlphaFoldDB" id="W4JVY2"/>
<proteinExistence type="predicted"/>
<name>W4JVY2_HETIT</name>
<evidence type="ECO:0000313" key="3">
    <source>
        <dbReference type="EMBL" id="ETW77718.1"/>
    </source>
</evidence>
<dbReference type="KEGG" id="hir:HETIRDRAFT_411092"/>
<feature type="chain" id="PRO_5004843868" description="Secreted protein" evidence="2">
    <location>
        <begin position="21"/>
        <end position="91"/>
    </location>
</feature>
<reference evidence="3 4" key="1">
    <citation type="journal article" date="2012" name="New Phytol.">
        <title>Insight into trade-off between wood decay and parasitism from the genome of a fungal forest pathogen.</title>
        <authorList>
            <person name="Olson A."/>
            <person name="Aerts A."/>
            <person name="Asiegbu F."/>
            <person name="Belbahri L."/>
            <person name="Bouzid O."/>
            <person name="Broberg A."/>
            <person name="Canback B."/>
            <person name="Coutinho P.M."/>
            <person name="Cullen D."/>
            <person name="Dalman K."/>
            <person name="Deflorio G."/>
            <person name="van Diepen L.T."/>
            <person name="Dunand C."/>
            <person name="Duplessis S."/>
            <person name="Durling M."/>
            <person name="Gonthier P."/>
            <person name="Grimwood J."/>
            <person name="Fossdal C.G."/>
            <person name="Hansson D."/>
            <person name="Henrissat B."/>
            <person name="Hietala A."/>
            <person name="Himmelstrand K."/>
            <person name="Hoffmeister D."/>
            <person name="Hogberg N."/>
            <person name="James T.Y."/>
            <person name="Karlsson M."/>
            <person name="Kohler A."/>
            <person name="Kues U."/>
            <person name="Lee Y.H."/>
            <person name="Lin Y.C."/>
            <person name="Lind M."/>
            <person name="Lindquist E."/>
            <person name="Lombard V."/>
            <person name="Lucas S."/>
            <person name="Lunden K."/>
            <person name="Morin E."/>
            <person name="Murat C."/>
            <person name="Park J."/>
            <person name="Raffaello T."/>
            <person name="Rouze P."/>
            <person name="Salamov A."/>
            <person name="Schmutz J."/>
            <person name="Solheim H."/>
            <person name="Stahlberg J."/>
            <person name="Velez H."/>
            <person name="de Vries R.P."/>
            <person name="Wiebenga A."/>
            <person name="Woodward S."/>
            <person name="Yakovlev I."/>
            <person name="Garbelotto M."/>
            <person name="Martin F."/>
            <person name="Grigoriev I.V."/>
            <person name="Stenlid J."/>
        </authorList>
    </citation>
    <scope>NUCLEOTIDE SEQUENCE [LARGE SCALE GENOMIC DNA]</scope>
    <source>
        <strain evidence="3 4">TC 32-1</strain>
    </source>
</reference>
<evidence type="ECO:0008006" key="5">
    <source>
        <dbReference type="Google" id="ProtNLM"/>
    </source>
</evidence>